<proteinExistence type="predicted"/>
<evidence type="ECO:0000259" key="1">
    <source>
        <dbReference type="Pfam" id="PF00326"/>
    </source>
</evidence>
<dbReference type="GO" id="GO:0008236">
    <property type="term" value="F:serine-type peptidase activity"/>
    <property type="evidence" value="ECO:0007669"/>
    <property type="project" value="InterPro"/>
</dbReference>
<sequence>MFFHKTIIREIKDYQSIQLSKKRAALYALDNSKAFKDITPELITDPNTPSELKAPLIDGTRRIIVFKYLSDGKYVAGYYSFLTNGEHPTLIFLRGGNKFFGIMRPNNRFSFLNGYNVIGTLYRGNIYEGEDEFGGEDINDVENLVKFLPQVEDFIKAPIKTPKIIMGVSRGALEMFNSLAKSDVLKKTITYAISVSGNVDLRVTMKNRPEMKYLFKDFYKQSNGKDFDEWIKLRNPVDISSSLPQSIKVLLVYGLADDRVLIEEQQNLQDSLKKENIPVKLVTIQGADHGFEEHFSDLEKTIYEFLA</sequence>
<dbReference type="Pfam" id="PF00326">
    <property type="entry name" value="Peptidase_S9"/>
    <property type="match status" value="1"/>
</dbReference>
<keyword evidence="3" id="KW-1185">Reference proteome</keyword>
<evidence type="ECO:0000313" key="2">
    <source>
        <dbReference type="EMBL" id="GGI82492.1"/>
    </source>
</evidence>
<accession>A0A917JUB8</accession>
<reference evidence="2" key="2">
    <citation type="submission" date="2020-09" db="EMBL/GenBank/DDBJ databases">
        <authorList>
            <person name="Sun Q."/>
            <person name="Ohkuma M."/>
        </authorList>
    </citation>
    <scope>NUCLEOTIDE SEQUENCE</scope>
    <source>
        <strain evidence="2">JCM 13919</strain>
    </source>
</reference>
<name>A0A917JUB8_9GAMM</name>
<organism evidence="2 3">
    <name type="scientific">Legionella impletisoli</name>
    <dbReference type="NCBI Taxonomy" id="343510"/>
    <lineage>
        <taxon>Bacteria</taxon>
        <taxon>Pseudomonadati</taxon>
        <taxon>Pseudomonadota</taxon>
        <taxon>Gammaproteobacteria</taxon>
        <taxon>Legionellales</taxon>
        <taxon>Legionellaceae</taxon>
        <taxon>Legionella</taxon>
    </lineage>
</organism>
<gene>
    <name evidence="2" type="ORF">GCM10007966_08850</name>
</gene>
<dbReference type="Gene3D" id="3.40.50.1820">
    <property type="entry name" value="alpha/beta hydrolase"/>
    <property type="match status" value="1"/>
</dbReference>
<dbReference type="EMBL" id="BMOB01000003">
    <property type="protein sequence ID" value="GGI82492.1"/>
    <property type="molecule type" value="Genomic_DNA"/>
</dbReference>
<dbReference type="GO" id="GO:0006508">
    <property type="term" value="P:proteolysis"/>
    <property type="evidence" value="ECO:0007669"/>
    <property type="project" value="InterPro"/>
</dbReference>
<dbReference type="SUPFAM" id="SSF53474">
    <property type="entry name" value="alpha/beta-Hydrolases"/>
    <property type="match status" value="1"/>
</dbReference>
<comment type="caution">
    <text evidence="2">The sequence shown here is derived from an EMBL/GenBank/DDBJ whole genome shotgun (WGS) entry which is preliminary data.</text>
</comment>
<dbReference type="Proteomes" id="UP000630149">
    <property type="component" value="Unassembled WGS sequence"/>
</dbReference>
<feature type="domain" description="Peptidase S9 prolyl oligopeptidase catalytic" evidence="1">
    <location>
        <begin position="129"/>
        <end position="306"/>
    </location>
</feature>
<dbReference type="AlphaFoldDB" id="A0A917JUB8"/>
<protein>
    <recommendedName>
        <fullName evidence="1">Peptidase S9 prolyl oligopeptidase catalytic domain-containing protein</fullName>
    </recommendedName>
</protein>
<reference evidence="2" key="1">
    <citation type="journal article" date="2014" name="Int. J. Syst. Evol. Microbiol.">
        <title>Complete genome sequence of Corynebacterium casei LMG S-19264T (=DSM 44701T), isolated from a smear-ripened cheese.</title>
        <authorList>
            <consortium name="US DOE Joint Genome Institute (JGI-PGF)"/>
            <person name="Walter F."/>
            <person name="Albersmeier A."/>
            <person name="Kalinowski J."/>
            <person name="Ruckert C."/>
        </authorList>
    </citation>
    <scope>NUCLEOTIDE SEQUENCE</scope>
    <source>
        <strain evidence="2">JCM 13919</strain>
    </source>
</reference>
<dbReference type="InterPro" id="IPR001375">
    <property type="entry name" value="Peptidase_S9_cat"/>
</dbReference>
<evidence type="ECO:0000313" key="3">
    <source>
        <dbReference type="Proteomes" id="UP000630149"/>
    </source>
</evidence>
<dbReference type="InterPro" id="IPR029058">
    <property type="entry name" value="AB_hydrolase_fold"/>
</dbReference>